<organism evidence="3 4">
    <name type="scientific">Candidatus Doudnabacteria bacterium RIFCSPLOWO2_02_FULL_48_13</name>
    <dbReference type="NCBI Taxonomy" id="1817845"/>
    <lineage>
        <taxon>Bacteria</taxon>
        <taxon>Candidatus Doudnaibacteriota</taxon>
    </lineage>
</organism>
<feature type="transmembrane region" description="Helical" evidence="1">
    <location>
        <begin position="57"/>
        <end position="78"/>
    </location>
</feature>
<evidence type="ECO:0000259" key="2">
    <source>
        <dbReference type="Pfam" id="PF01569"/>
    </source>
</evidence>
<evidence type="ECO:0000256" key="1">
    <source>
        <dbReference type="SAM" id="Phobius"/>
    </source>
</evidence>
<reference evidence="3 4" key="1">
    <citation type="journal article" date="2016" name="Nat. Commun.">
        <title>Thousands of microbial genomes shed light on interconnected biogeochemical processes in an aquifer system.</title>
        <authorList>
            <person name="Anantharaman K."/>
            <person name="Brown C.T."/>
            <person name="Hug L.A."/>
            <person name="Sharon I."/>
            <person name="Castelle C.J."/>
            <person name="Probst A.J."/>
            <person name="Thomas B.C."/>
            <person name="Singh A."/>
            <person name="Wilkins M.J."/>
            <person name="Karaoz U."/>
            <person name="Brodie E.L."/>
            <person name="Williams K.H."/>
            <person name="Hubbard S.S."/>
            <person name="Banfield J.F."/>
        </authorList>
    </citation>
    <scope>NUCLEOTIDE SEQUENCE [LARGE SCALE GENOMIC DNA]</scope>
</reference>
<proteinExistence type="predicted"/>
<evidence type="ECO:0000313" key="4">
    <source>
        <dbReference type="Proteomes" id="UP000177235"/>
    </source>
</evidence>
<comment type="caution">
    <text evidence="3">The sequence shown here is derived from an EMBL/GenBank/DDBJ whole genome shotgun (WGS) entry which is preliminary data.</text>
</comment>
<feature type="transmembrane region" description="Helical" evidence="1">
    <location>
        <begin position="98"/>
        <end position="119"/>
    </location>
</feature>
<sequence length="130" mass="14808">MKEYLASFDNHVLGLVNGFAKRWDFLDQIFIHADYYGVYAAIGLLVVMLVRKRRLFWSAFLSAVLSRFVLVEGIRWFYKRARPGSVMEEIKALVNVSAPAFPSGHTAFYFAVAVAFYPAPSRIPRSLLRG</sequence>
<protein>
    <recommendedName>
        <fullName evidence="2">Phosphatidic acid phosphatase type 2/haloperoxidase domain-containing protein</fullName>
    </recommendedName>
</protein>
<dbReference type="EMBL" id="MFFF01000025">
    <property type="protein sequence ID" value="OGE98870.1"/>
    <property type="molecule type" value="Genomic_DNA"/>
</dbReference>
<keyword evidence="1" id="KW-1133">Transmembrane helix</keyword>
<gene>
    <name evidence="3" type="ORF">A3J05_03195</name>
</gene>
<dbReference type="InterPro" id="IPR036938">
    <property type="entry name" value="PAP2/HPO_sf"/>
</dbReference>
<feature type="domain" description="Phosphatidic acid phosphatase type 2/haloperoxidase" evidence="2">
    <location>
        <begin position="59"/>
        <end position="117"/>
    </location>
</feature>
<dbReference type="Proteomes" id="UP000177235">
    <property type="component" value="Unassembled WGS sequence"/>
</dbReference>
<dbReference type="Pfam" id="PF01569">
    <property type="entry name" value="PAP2"/>
    <property type="match status" value="1"/>
</dbReference>
<name>A0A1F5QAQ7_9BACT</name>
<keyword evidence="1" id="KW-0812">Transmembrane</keyword>
<keyword evidence="1" id="KW-0472">Membrane</keyword>
<dbReference type="SUPFAM" id="SSF48317">
    <property type="entry name" value="Acid phosphatase/Vanadium-dependent haloperoxidase"/>
    <property type="match status" value="1"/>
</dbReference>
<feature type="transmembrane region" description="Helical" evidence="1">
    <location>
        <begin position="29"/>
        <end position="50"/>
    </location>
</feature>
<dbReference type="AlphaFoldDB" id="A0A1F5QAQ7"/>
<dbReference type="InterPro" id="IPR000326">
    <property type="entry name" value="PAP2/HPO"/>
</dbReference>
<accession>A0A1F5QAQ7</accession>
<evidence type="ECO:0000313" key="3">
    <source>
        <dbReference type="EMBL" id="OGE98870.1"/>
    </source>
</evidence>